<sequence length="311" mass="36371">MWLRDSSSLSLVRSMLTTNTQLGPYQRLNVFLRNTKTTLLKLNRCQFVDLKYQQSNARAELEKYQNLLLVDPYNSNLQQREKEARDKYIKILPSVIDIIRQQCKAEWTAYGDECTKYFFVKSKQRKTATYIFELQDAQGQLKQGFPVVATTMQYYHKGLLGEQRNYRRQIDPKVNQTKSQIVFRGCNSTLQNQCLEITGFQEGPLLMKYLGVLITASRLSKLECRALIEKILGKIRLWATKSIFFAGRAQLLNSVVFGMYNYWATIFILPQEVIDQMNQMCGNYLWRGMADFQRSPFISWSITCTPRKYRG</sequence>
<dbReference type="PANTHER" id="PTHR33116">
    <property type="entry name" value="REVERSE TRANSCRIPTASE ZINC-BINDING DOMAIN-CONTAINING PROTEIN-RELATED-RELATED"/>
    <property type="match status" value="1"/>
</dbReference>
<dbReference type="PANTHER" id="PTHR33116:SF66">
    <property type="entry name" value="REVERSE TRANSCRIPTASE ZINC-BINDING DOMAIN-CONTAINING PROTEIN"/>
    <property type="match status" value="1"/>
</dbReference>
<comment type="caution">
    <text evidence="1">The sequence shown here is derived from an EMBL/GenBank/DDBJ whole genome shotgun (WGS) entry which is preliminary data.</text>
</comment>
<dbReference type="EMBL" id="JAKOGI010001252">
    <property type="protein sequence ID" value="KAJ8426693.1"/>
    <property type="molecule type" value="Genomic_DNA"/>
</dbReference>
<reference evidence="1" key="1">
    <citation type="submission" date="2022-04" db="EMBL/GenBank/DDBJ databases">
        <title>Carnegiea gigantea Genome sequencing and assembly v2.</title>
        <authorList>
            <person name="Copetti D."/>
            <person name="Sanderson M.J."/>
            <person name="Burquez A."/>
            <person name="Wojciechowski M.F."/>
        </authorList>
    </citation>
    <scope>NUCLEOTIDE SEQUENCE</scope>
    <source>
        <strain evidence="1">SGP5-SGP5p</strain>
        <tissue evidence="1">Aerial part</tissue>
    </source>
</reference>
<evidence type="ECO:0000313" key="1">
    <source>
        <dbReference type="EMBL" id="KAJ8426693.1"/>
    </source>
</evidence>
<gene>
    <name evidence="1" type="ORF">Cgig2_016843</name>
</gene>
<proteinExistence type="predicted"/>
<dbReference type="Proteomes" id="UP001153076">
    <property type="component" value="Unassembled WGS sequence"/>
</dbReference>
<name>A0A9Q1JN97_9CARY</name>
<dbReference type="OrthoDB" id="1751077at2759"/>
<keyword evidence="2" id="KW-1185">Reference proteome</keyword>
<organism evidence="1 2">
    <name type="scientific">Carnegiea gigantea</name>
    <dbReference type="NCBI Taxonomy" id="171969"/>
    <lineage>
        <taxon>Eukaryota</taxon>
        <taxon>Viridiplantae</taxon>
        <taxon>Streptophyta</taxon>
        <taxon>Embryophyta</taxon>
        <taxon>Tracheophyta</taxon>
        <taxon>Spermatophyta</taxon>
        <taxon>Magnoliopsida</taxon>
        <taxon>eudicotyledons</taxon>
        <taxon>Gunneridae</taxon>
        <taxon>Pentapetalae</taxon>
        <taxon>Caryophyllales</taxon>
        <taxon>Cactineae</taxon>
        <taxon>Cactaceae</taxon>
        <taxon>Cactoideae</taxon>
        <taxon>Echinocereeae</taxon>
        <taxon>Carnegiea</taxon>
    </lineage>
</organism>
<evidence type="ECO:0000313" key="2">
    <source>
        <dbReference type="Proteomes" id="UP001153076"/>
    </source>
</evidence>
<accession>A0A9Q1JN97</accession>
<dbReference type="AlphaFoldDB" id="A0A9Q1JN97"/>
<protein>
    <submittedName>
        <fullName evidence="1">Uncharacterized protein</fullName>
    </submittedName>
</protein>